<keyword evidence="4" id="KW-0819">tRNA processing</keyword>
<evidence type="ECO:0000256" key="6">
    <source>
        <dbReference type="ARBA" id="ARBA00022723"/>
    </source>
</evidence>
<dbReference type="Pfam" id="PF04263">
    <property type="entry name" value="TPK_catalytic"/>
    <property type="match status" value="1"/>
</dbReference>
<dbReference type="InterPro" id="IPR007373">
    <property type="entry name" value="Thiamin_PyroPKinase_B1-bd"/>
</dbReference>
<dbReference type="Gene3D" id="3.40.50.10240">
    <property type="entry name" value="Thiamin pyrophosphokinase, catalytic domain"/>
    <property type="match status" value="1"/>
</dbReference>
<dbReference type="AlphaFoldDB" id="A0A1K0GSQ0"/>
<dbReference type="GO" id="GO:0030975">
    <property type="term" value="F:thiamine binding"/>
    <property type="evidence" value="ECO:0007669"/>
    <property type="project" value="InterPro"/>
</dbReference>
<evidence type="ECO:0000313" key="16">
    <source>
        <dbReference type="Proteomes" id="UP000179920"/>
    </source>
</evidence>
<dbReference type="Gene3D" id="2.60.120.320">
    <property type="entry name" value="Thiamin pyrophosphokinase, thiamin-binding domain"/>
    <property type="match status" value="1"/>
</dbReference>
<dbReference type="GO" id="GO:0006772">
    <property type="term" value="P:thiamine metabolic process"/>
    <property type="evidence" value="ECO:0007669"/>
    <property type="project" value="InterPro"/>
</dbReference>
<evidence type="ECO:0000256" key="10">
    <source>
        <dbReference type="ARBA" id="ARBA00022801"/>
    </source>
</evidence>
<dbReference type="InterPro" id="IPR036371">
    <property type="entry name" value="TPK_B1-bd_sf"/>
</dbReference>
<dbReference type="HAMAP" id="MF_01818">
    <property type="entry name" value="RNase_Z_BN"/>
    <property type="match status" value="1"/>
</dbReference>
<dbReference type="Pfam" id="PF04265">
    <property type="entry name" value="TPK_B1_binding"/>
    <property type="match status" value="1"/>
</dbReference>
<dbReference type="SUPFAM" id="SSF63862">
    <property type="entry name" value="Thiamin pyrophosphokinase, substrate-binding domain"/>
    <property type="match status" value="1"/>
</dbReference>
<organism evidence="14 16">
    <name type="scientific">Ustilago bromivora</name>
    <dbReference type="NCBI Taxonomy" id="307758"/>
    <lineage>
        <taxon>Eukaryota</taxon>
        <taxon>Fungi</taxon>
        <taxon>Dikarya</taxon>
        <taxon>Basidiomycota</taxon>
        <taxon>Ustilaginomycotina</taxon>
        <taxon>Ustilaginomycetes</taxon>
        <taxon>Ustilaginales</taxon>
        <taxon>Ustilaginaceae</taxon>
        <taxon>Ustilago</taxon>
    </lineage>
</organism>
<dbReference type="Pfam" id="PF23023">
    <property type="entry name" value="Anti-Pycsar_Apyc1"/>
    <property type="match status" value="1"/>
</dbReference>
<dbReference type="FunFam" id="2.60.120.320:FF:000001">
    <property type="entry name" value="Thiamine pyrophosphokinase"/>
    <property type="match status" value="1"/>
</dbReference>
<evidence type="ECO:0000313" key="17">
    <source>
        <dbReference type="Proteomes" id="UP000658997"/>
    </source>
</evidence>
<evidence type="ECO:0000256" key="11">
    <source>
        <dbReference type="ARBA" id="ARBA00022833"/>
    </source>
</evidence>
<dbReference type="EMBL" id="LT558126">
    <property type="protein sequence ID" value="SAM83283.1"/>
    <property type="molecule type" value="Genomic_DNA"/>
</dbReference>
<evidence type="ECO:0000256" key="4">
    <source>
        <dbReference type="ARBA" id="ARBA00022694"/>
    </source>
</evidence>
<evidence type="ECO:0000313" key="15">
    <source>
        <dbReference type="EMBL" id="SYW74962.1"/>
    </source>
</evidence>
<evidence type="ECO:0000259" key="13">
    <source>
        <dbReference type="SMART" id="SM00983"/>
    </source>
</evidence>
<reference evidence="15" key="3">
    <citation type="submission" date="2018-08" db="EMBL/GenBank/DDBJ databases">
        <authorList>
            <person name="Guldener U."/>
        </authorList>
    </citation>
    <scope>NUCLEOTIDE SEQUENCE</scope>
    <source>
        <strain evidence="15">UB2</strain>
    </source>
</reference>
<accession>A0A1K0GSQ0</accession>
<evidence type="ECO:0000256" key="1">
    <source>
        <dbReference type="ARBA" id="ARBA00001947"/>
    </source>
</evidence>
<dbReference type="PANTHER" id="PTHR46018:SF2">
    <property type="entry name" value="ZINC PHOSPHODIESTERASE ELAC PROTEIN 1"/>
    <property type="match status" value="1"/>
</dbReference>
<comment type="cofactor">
    <cofactor evidence="1">
        <name>Zn(2+)</name>
        <dbReference type="ChEBI" id="CHEBI:29105"/>
    </cofactor>
</comment>
<keyword evidence="12" id="KW-0067">ATP-binding</keyword>
<dbReference type="GO" id="GO:0042781">
    <property type="term" value="F:3'-tRNA processing endoribonuclease activity"/>
    <property type="evidence" value="ECO:0007669"/>
    <property type="project" value="TreeGrafter"/>
</dbReference>
<dbReference type="CDD" id="cd07995">
    <property type="entry name" value="TPK"/>
    <property type="match status" value="1"/>
</dbReference>
<evidence type="ECO:0000256" key="5">
    <source>
        <dbReference type="ARBA" id="ARBA00022722"/>
    </source>
</evidence>
<evidence type="ECO:0000256" key="12">
    <source>
        <dbReference type="ARBA" id="ARBA00022840"/>
    </source>
</evidence>
<keyword evidence="3" id="KW-0808">Transferase</keyword>
<dbReference type="Proteomes" id="UP000658997">
    <property type="component" value="Unassembled WGS sequence"/>
</dbReference>
<comment type="subunit">
    <text evidence="2">Homodimer.</text>
</comment>
<name>A0A1K0GSQ0_9BASI</name>
<dbReference type="GO" id="GO:0016301">
    <property type="term" value="F:kinase activity"/>
    <property type="evidence" value="ECO:0007669"/>
    <property type="project" value="UniProtKB-KW"/>
</dbReference>
<dbReference type="InterPro" id="IPR013471">
    <property type="entry name" value="RNase_Z/BN"/>
</dbReference>
<evidence type="ECO:0000256" key="2">
    <source>
        <dbReference type="ARBA" id="ARBA00011738"/>
    </source>
</evidence>
<dbReference type="SMART" id="SM00983">
    <property type="entry name" value="TPK_B1_binding"/>
    <property type="match status" value="1"/>
</dbReference>
<proteinExistence type="inferred from homology"/>
<dbReference type="SUPFAM" id="SSF56281">
    <property type="entry name" value="Metallo-hydrolase/oxidoreductase"/>
    <property type="match status" value="1"/>
</dbReference>
<reference evidence="16" key="1">
    <citation type="submission" date="2016-04" db="EMBL/GenBank/DDBJ databases">
        <authorList>
            <person name="Guldener U."/>
            <person name="Guldener U."/>
        </authorList>
    </citation>
    <scope>NUCLEOTIDE SEQUENCE [LARGE SCALE GENOMIC DNA]</scope>
    <source>
        <strain evidence="16">UB2112</strain>
    </source>
</reference>
<dbReference type="Gene3D" id="3.60.15.10">
    <property type="entry name" value="Ribonuclease Z/Hydroxyacylglutathione hydrolase-like"/>
    <property type="match status" value="1"/>
</dbReference>
<dbReference type="GO" id="GO:0005634">
    <property type="term" value="C:nucleus"/>
    <property type="evidence" value="ECO:0007669"/>
    <property type="project" value="TreeGrafter"/>
</dbReference>
<feature type="domain" description="Thiamin pyrophosphokinase thiamin-binding" evidence="13">
    <location>
        <begin position="709"/>
        <end position="779"/>
    </location>
</feature>
<dbReference type="GO" id="GO:0009229">
    <property type="term" value="P:thiamine diphosphate biosynthetic process"/>
    <property type="evidence" value="ECO:0007669"/>
    <property type="project" value="InterPro"/>
</dbReference>
<keyword evidence="9 14" id="KW-0418">Kinase</keyword>
<evidence type="ECO:0000256" key="8">
    <source>
        <dbReference type="ARBA" id="ARBA00022759"/>
    </source>
</evidence>
<keyword evidence="11" id="KW-0862">Zinc</keyword>
<dbReference type="InterPro" id="IPR006282">
    <property type="entry name" value="Thi_PPkinase"/>
</dbReference>
<dbReference type="InterPro" id="IPR036866">
    <property type="entry name" value="RibonucZ/Hydroxyglut_hydro"/>
</dbReference>
<evidence type="ECO:0000313" key="14">
    <source>
        <dbReference type="EMBL" id="SAM83283.1"/>
    </source>
</evidence>
<keyword evidence="5" id="KW-0540">Nuclease</keyword>
<dbReference type="GO" id="GO:0005524">
    <property type="term" value="F:ATP binding"/>
    <property type="evidence" value="ECO:0007669"/>
    <property type="project" value="UniProtKB-KW"/>
</dbReference>
<reference evidence="14" key="2">
    <citation type="submission" date="2016-04" db="EMBL/GenBank/DDBJ databases">
        <authorList>
            <person name="Evans L.H."/>
            <person name="Alamgir A."/>
            <person name="Owens N."/>
            <person name="Weber N.D."/>
            <person name="Virtaneva K."/>
            <person name="Barbian K."/>
            <person name="Babar A."/>
            <person name="Rosenke K."/>
        </authorList>
    </citation>
    <scope>NUCLEOTIDE SEQUENCE</scope>
    <source>
        <strain evidence="14">UB2112</strain>
    </source>
</reference>
<dbReference type="GO" id="GO:0046872">
    <property type="term" value="F:metal ion binding"/>
    <property type="evidence" value="ECO:0007669"/>
    <property type="project" value="UniProtKB-KW"/>
</dbReference>
<dbReference type="Proteomes" id="UP000179920">
    <property type="component" value="Chromosome X"/>
</dbReference>
<keyword evidence="8" id="KW-0255">Endonuclease</keyword>
<evidence type="ECO:0000256" key="9">
    <source>
        <dbReference type="ARBA" id="ARBA00022777"/>
    </source>
</evidence>
<keyword evidence="6" id="KW-0479">Metal-binding</keyword>
<dbReference type="PANTHER" id="PTHR46018">
    <property type="entry name" value="ZINC PHOSPHODIESTERASE ELAC PROTEIN 1"/>
    <property type="match status" value="1"/>
</dbReference>
<keyword evidence="7" id="KW-0547">Nucleotide-binding</keyword>
<keyword evidence="10" id="KW-0378">Hydrolase</keyword>
<sequence>MVAPRMSIKFLGTSSMPNPTRNYSSLLFKLDNHTIMVDCGEGTQRQFRSHYVGADERLANLKTILITHLHADHVLGLVPLLMSMMGPSGASPPADSAAPRVEIYGPPGLRALIRTTLSLCYSQLSGKYVVHEFVWPSTSQLPDGAAHVLSDQPQRMVPDLPLHDGEVATGRDLGMDSRSYSWPNFLELKTSSHGPSVRVSAAPISHRCPTLAYVFEEEARAPPLDPSIAEALKRNATALQEQRGIRHPLSLLSTLTTKRRSVQLPDGTVLHPPPLSLPGRKVTVMGDTSDGTGGFSEAQLHTGYGLPALAYGSDVLVHESTNIALPPHLNKNGKADTLQDVAAKAKLRGHSVPQVAGQFAALLNAKRLILNHFSTKYPSPPHHLLDTAGINLDSTQVQEGSQQAGRDRKLGDPERKALIMKEFEVQAYQAWQQAIKREGTQLETYSAFDGFHFEVPARPEEVEGVAKSGDGNVYARPWEAVVAQSENGNSLKRKHNEQGTASGEEINVWDPSSFLVPSLQANAPRYAMVLLNSPIDTRQMGHFRRLWDSASLRLCADGAANRLLDTFGATAFESQSGASSVFLPNAILGDLDSIRPETQSFFESKGVGVHVRPSQYATDLQKTIQEIQDQEDAAADGVENTVIIFGGLAGRLDQSVHTLHVLWQLAPGTKNLGGMVDPDASNERGDGLRKRQRTFAIGDGSVAWLLPKGKHTLKMAREVMGETCGILPLGVGDDGAKVTTKGLQWNLEGNSTTLGGFLSTSNYLFDKEGVVEVENDKPVYWTVELRPDSDCIL</sequence>
<dbReference type="SUPFAM" id="SSF63999">
    <property type="entry name" value="Thiamin pyrophosphokinase, catalytic domain"/>
    <property type="match status" value="1"/>
</dbReference>
<protein>
    <submittedName>
        <fullName evidence="14">Related to Ribonuclease Z / related to thiamin pyrophosphokinase 1</fullName>
    </submittedName>
</protein>
<gene>
    <name evidence="15" type="ORF">UBRO2_00372</name>
    <name evidence="14" type="ORF">UBRO_05318</name>
</gene>
<evidence type="ECO:0000256" key="7">
    <source>
        <dbReference type="ARBA" id="ARBA00022741"/>
    </source>
</evidence>
<keyword evidence="17" id="KW-1185">Reference proteome</keyword>
<dbReference type="OrthoDB" id="527344at2759"/>
<evidence type="ECO:0000256" key="3">
    <source>
        <dbReference type="ARBA" id="ARBA00022679"/>
    </source>
</evidence>
<dbReference type="GO" id="GO:0004788">
    <property type="term" value="F:thiamine diphosphokinase activity"/>
    <property type="evidence" value="ECO:0007669"/>
    <property type="project" value="InterPro"/>
</dbReference>
<dbReference type="InterPro" id="IPR036759">
    <property type="entry name" value="TPK_catalytic_sf"/>
</dbReference>
<dbReference type="EMBL" id="ULHB01000003">
    <property type="protein sequence ID" value="SYW74962.1"/>
    <property type="molecule type" value="Genomic_DNA"/>
</dbReference>
<dbReference type="InterPro" id="IPR007371">
    <property type="entry name" value="TPK_catalytic"/>
</dbReference>